<dbReference type="InterPro" id="IPR009875">
    <property type="entry name" value="PilZ_domain"/>
</dbReference>
<proteinExistence type="predicted"/>
<accession>A0A1I4N3D4</accession>
<feature type="domain" description="PilZ" evidence="1">
    <location>
        <begin position="4"/>
        <end position="75"/>
    </location>
</feature>
<dbReference type="Pfam" id="PF07238">
    <property type="entry name" value="PilZ"/>
    <property type="match status" value="1"/>
</dbReference>
<organism evidence="2 3">
    <name type="scientific">Methylobacterium pseudosasicola</name>
    <dbReference type="NCBI Taxonomy" id="582667"/>
    <lineage>
        <taxon>Bacteria</taxon>
        <taxon>Pseudomonadati</taxon>
        <taxon>Pseudomonadota</taxon>
        <taxon>Alphaproteobacteria</taxon>
        <taxon>Hyphomicrobiales</taxon>
        <taxon>Methylobacteriaceae</taxon>
        <taxon>Methylobacterium</taxon>
    </lineage>
</organism>
<dbReference type="GO" id="GO:0035438">
    <property type="term" value="F:cyclic-di-GMP binding"/>
    <property type="evidence" value="ECO:0007669"/>
    <property type="project" value="InterPro"/>
</dbReference>
<evidence type="ECO:0000259" key="1">
    <source>
        <dbReference type="Pfam" id="PF07238"/>
    </source>
</evidence>
<evidence type="ECO:0000313" key="3">
    <source>
        <dbReference type="Proteomes" id="UP000199048"/>
    </source>
</evidence>
<protein>
    <recommendedName>
        <fullName evidence="1">PilZ domain-containing protein</fullName>
    </recommendedName>
</protein>
<dbReference type="AlphaFoldDB" id="A0A1I4N3D4"/>
<dbReference type="EMBL" id="FOTK01000019">
    <property type="protein sequence ID" value="SFM09773.1"/>
    <property type="molecule type" value="Genomic_DNA"/>
</dbReference>
<reference evidence="3" key="1">
    <citation type="submission" date="2016-10" db="EMBL/GenBank/DDBJ databases">
        <authorList>
            <person name="Varghese N."/>
            <person name="Submissions S."/>
        </authorList>
    </citation>
    <scope>NUCLEOTIDE SEQUENCE [LARGE SCALE GENOMIC DNA]</scope>
    <source>
        <strain evidence="3">BL36</strain>
    </source>
</reference>
<name>A0A1I4N3D4_9HYPH</name>
<dbReference type="OrthoDB" id="7210926at2"/>
<evidence type="ECO:0000313" key="2">
    <source>
        <dbReference type="EMBL" id="SFM09773.1"/>
    </source>
</evidence>
<dbReference type="RefSeq" id="WP_092042841.1">
    <property type="nucleotide sequence ID" value="NZ_FOTK01000019.1"/>
</dbReference>
<dbReference type="STRING" id="582667.SAMN05192568_101946"/>
<keyword evidence="3" id="KW-1185">Reference proteome</keyword>
<gene>
    <name evidence="2" type="ORF">SAMN05192568_101946</name>
</gene>
<sequence length="83" mass="9196">MDNQRTARRVSINMIGHIAVPGDVAIPCVIHDISKWGVRVRLDGAERVPDKFTLTFDATEKVIGCETVWKSSNEIGALTDLME</sequence>
<dbReference type="SUPFAM" id="SSF141371">
    <property type="entry name" value="PilZ domain-like"/>
    <property type="match status" value="1"/>
</dbReference>
<dbReference type="Proteomes" id="UP000199048">
    <property type="component" value="Unassembled WGS sequence"/>
</dbReference>